<feature type="region of interest" description="Disordered" evidence="1">
    <location>
        <begin position="252"/>
        <end position="273"/>
    </location>
</feature>
<evidence type="ECO:0000313" key="5">
    <source>
        <dbReference type="Proteomes" id="UP001055048"/>
    </source>
</evidence>
<dbReference type="InterPro" id="IPR036249">
    <property type="entry name" value="Thioredoxin-like_sf"/>
</dbReference>
<dbReference type="PROSITE" id="PS51352">
    <property type="entry name" value="THIOREDOXIN_2"/>
    <property type="match status" value="1"/>
</dbReference>
<comment type="caution">
    <text evidence="4">The sequence shown here is derived from an EMBL/GenBank/DDBJ whole genome shotgun (WGS) entry which is preliminary data.</text>
</comment>
<feature type="signal peptide" evidence="2">
    <location>
        <begin position="1"/>
        <end position="24"/>
    </location>
</feature>
<protein>
    <submittedName>
        <fullName evidence="4">Thiol:disulfide interchange protein</fullName>
    </submittedName>
</protein>
<dbReference type="Pfam" id="PF00578">
    <property type="entry name" value="AhpC-TSA"/>
    <property type="match status" value="1"/>
</dbReference>
<feature type="compositionally biased region" description="Basic and acidic residues" evidence="1">
    <location>
        <begin position="252"/>
        <end position="262"/>
    </location>
</feature>
<dbReference type="GO" id="GO:0016209">
    <property type="term" value="F:antioxidant activity"/>
    <property type="evidence" value="ECO:0007669"/>
    <property type="project" value="InterPro"/>
</dbReference>
<reference evidence="4" key="1">
    <citation type="submission" date="2022-01" db="EMBL/GenBank/DDBJ databases">
        <title>Novel bile acid biosynthetic pathways are enriched in the microbiome of centenarians.</title>
        <authorList>
            <person name="Sato Y."/>
            <person name="Atarashi K."/>
            <person name="Plichta R.D."/>
            <person name="Arai Y."/>
            <person name="Sasajima S."/>
            <person name="Kearney M.S."/>
            <person name="Suda W."/>
            <person name="Takeshita K."/>
            <person name="Sasaki T."/>
            <person name="Okamoto S."/>
            <person name="Skelly N.A."/>
            <person name="Okamura Y."/>
            <person name="Vlamakis H."/>
            <person name="Li Y."/>
            <person name="Tanoue T."/>
            <person name="Takei H."/>
            <person name="Nittono H."/>
            <person name="Narushima S."/>
            <person name="Irie J."/>
            <person name="Itoh H."/>
            <person name="Moriya K."/>
            <person name="Sugiura Y."/>
            <person name="Suematsu M."/>
            <person name="Moritoki N."/>
            <person name="Shibata S."/>
            <person name="Littman R.D."/>
            <person name="Fischbach A.M."/>
            <person name="Uwamino Y."/>
            <person name="Inoue T."/>
            <person name="Honda A."/>
            <person name="Hattori M."/>
            <person name="Murai T."/>
            <person name="Xavier J.R."/>
            <person name="Hirose N."/>
            <person name="Honda K."/>
        </authorList>
    </citation>
    <scope>NUCLEOTIDE SEQUENCE</scope>
    <source>
        <strain evidence="4">CE91-St12</strain>
    </source>
</reference>
<accession>A0AA37JQ67</accession>
<gene>
    <name evidence="4" type="ORF">CE91St12_01300</name>
</gene>
<feature type="domain" description="Thioredoxin" evidence="3">
    <location>
        <begin position="264"/>
        <end position="406"/>
    </location>
</feature>
<dbReference type="PANTHER" id="PTHR42852:SF17">
    <property type="entry name" value="THIOREDOXIN-LIKE PROTEIN HI_1115"/>
    <property type="match status" value="1"/>
</dbReference>
<dbReference type="SUPFAM" id="SSF52833">
    <property type="entry name" value="Thioredoxin-like"/>
    <property type="match status" value="1"/>
</dbReference>
<evidence type="ECO:0000256" key="1">
    <source>
        <dbReference type="SAM" id="MobiDB-lite"/>
    </source>
</evidence>
<dbReference type="PANTHER" id="PTHR42852">
    <property type="entry name" value="THIOL:DISULFIDE INTERCHANGE PROTEIN DSBE"/>
    <property type="match status" value="1"/>
</dbReference>
<dbReference type="EMBL" id="BQNL01000001">
    <property type="protein sequence ID" value="GKH11920.1"/>
    <property type="molecule type" value="Genomic_DNA"/>
</dbReference>
<dbReference type="GO" id="GO:0016491">
    <property type="term" value="F:oxidoreductase activity"/>
    <property type="evidence" value="ECO:0007669"/>
    <property type="project" value="InterPro"/>
</dbReference>
<proteinExistence type="predicted"/>
<evidence type="ECO:0000256" key="2">
    <source>
        <dbReference type="SAM" id="SignalP"/>
    </source>
</evidence>
<dbReference type="Gene3D" id="3.40.30.10">
    <property type="entry name" value="Glutaredoxin"/>
    <property type="match status" value="1"/>
</dbReference>
<sequence length="407" mass="47052">MTKSMKRLLIICAMACLLPLTGNGQENPKEYLNKVLDNLNTIQSAAYLCHKENFQPGDTLPLFTSQPFYREMAFPQDTTVGYVLTIAPDKHSERLNYAYDGYRKYDFFPDKKGVIIDDYTYRPSPFRIVASPFFHFCREIISYTLNTTDNIRFEIEEEEDCYHFKLTIDEDTQVEFIGKVIHMPKSPFYVDPLSIYEIWISKENDLPYKIKRNMSHDINTMECIKPEFNKLAIQDFNIIKYIPADYEIRTKEENDKKTRTPSHDLTGQPAPPWTLNDGDSQPISLNDFKSKVLVICITGVGCGACQAAVPFLKELKSHYQEGEVELVAFESWSRRETAVKAYKEKKQLNYTILVATDQTIKDYQTNGSAPWFFILDEQRVIQKAIRGYGGERTNKEITDAITTILTK</sequence>
<dbReference type="InterPro" id="IPR050553">
    <property type="entry name" value="Thioredoxin_ResA/DsbE_sf"/>
</dbReference>
<dbReference type="Proteomes" id="UP001055048">
    <property type="component" value="Unassembled WGS sequence"/>
</dbReference>
<evidence type="ECO:0000313" key="4">
    <source>
        <dbReference type="EMBL" id="GKH11920.1"/>
    </source>
</evidence>
<evidence type="ECO:0000259" key="3">
    <source>
        <dbReference type="PROSITE" id="PS51352"/>
    </source>
</evidence>
<keyword evidence="2" id="KW-0732">Signal</keyword>
<dbReference type="CDD" id="cd02966">
    <property type="entry name" value="TlpA_like_family"/>
    <property type="match status" value="1"/>
</dbReference>
<name>A0AA37JQ67_BACUN</name>
<dbReference type="InterPro" id="IPR000866">
    <property type="entry name" value="AhpC/TSA"/>
</dbReference>
<dbReference type="AlphaFoldDB" id="A0AA37JQ67"/>
<feature type="chain" id="PRO_5041441000" evidence="2">
    <location>
        <begin position="25"/>
        <end position="407"/>
    </location>
</feature>
<dbReference type="InterPro" id="IPR013766">
    <property type="entry name" value="Thioredoxin_domain"/>
</dbReference>
<organism evidence="4 5">
    <name type="scientific">Bacteroides uniformis</name>
    <dbReference type="NCBI Taxonomy" id="820"/>
    <lineage>
        <taxon>Bacteria</taxon>
        <taxon>Pseudomonadati</taxon>
        <taxon>Bacteroidota</taxon>
        <taxon>Bacteroidia</taxon>
        <taxon>Bacteroidales</taxon>
        <taxon>Bacteroidaceae</taxon>
        <taxon>Bacteroides</taxon>
    </lineage>
</organism>